<dbReference type="Gene3D" id="1.20.5.1930">
    <property type="match status" value="1"/>
</dbReference>
<keyword evidence="5" id="KW-0472">Membrane</keyword>
<feature type="transmembrane region" description="Helical" evidence="5">
    <location>
        <begin position="54"/>
        <end position="75"/>
    </location>
</feature>
<dbReference type="Pfam" id="PF07730">
    <property type="entry name" value="HisKA_3"/>
    <property type="match status" value="1"/>
</dbReference>
<feature type="transmembrane region" description="Helical" evidence="5">
    <location>
        <begin position="22"/>
        <end position="42"/>
    </location>
</feature>
<dbReference type="Proteomes" id="UP001596058">
    <property type="component" value="Unassembled WGS sequence"/>
</dbReference>
<keyword evidence="1" id="KW-0808">Transferase</keyword>
<accession>A0ABW1CNX5</accession>
<sequence length="378" mass="41261">MIASYGIVDAIKIISSGKPTPFVLVSLIDMVVILLMQVLHFARADRRNGRHRRTALVIQAVLVYLPLYWLGSGWLSMPSVLASSCLLALTSRAAWSAFGAIVLSNVVLQGVFDGFDPWSLTYVLSASVNGALILYGLIRLSETVGELDQSRAKMAQMAVEKERLRFARDLHDLLGYSLSTIILKIELSRRLGRDTWARAVDELDDVLNIARQALADVRRVSSGYRQLSLDAELKSARSILGAAGIDITIKSPPDMAELYEQASTALSTALREGATNILRHTDATVCEIAVERTSDQVRLLVTNDGLRSDMGEDCIGSGIANLVMRAETLGGRLTAGTLPDRRFQLLVEVPARPPAPPASQDGKESPAGRLRGRWAKRR</sequence>
<evidence type="ECO:0000256" key="2">
    <source>
        <dbReference type="ARBA" id="ARBA00022777"/>
    </source>
</evidence>
<comment type="caution">
    <text evidence="7">The sequence shown here is derived from an EMBL/GenBank/DDBJ whole genome shotgun (WGS) entry which is preliminary data.</text>
</comment>
<keyword evidence="5" id="KW-0812">Transmembrane</keyword>
<evidence type="ECO:0000256" key="3">
    <source>
        <dbReference type="ARBA" id="ARBA00023012"/>
    </source>
</evidence>
<keyword evidence="3" id="KW-0902">Two-component regulatory system</keyword>
<dbReference type="InterPro" id="IPR011712">
    <property type="entry name" value="Sig_transdc_His_kin_sub3_dim/P"/>
</dbReference>
<reference evidence="8" key="1">
    <citation type="journal article" date="2019" name="Int. J. Syst. Evol. Microbiol.">
        <title>The Global Catalogue of Microorganisms (GCM) 10K type strain sequencing project: providing services to taxonomists for standard genome sequencing and annotation.</title>
        <authorList>
            <consortium name="The Broad Institute Genomics Platform"/>
            <consortium name="The Broad Institute Genome Sequencing Center for Infectious Disease"/>
            <person name="Wu L."/>
            <person name="Ma J."/>
        </authorList>
    </citation>
    <scope>NUCLEOTIDE SEQUENCE [LARGE SCALE GENOMIC DNA]</scope>
    <source>
        <strain evidence="8">CCUG 53903</strain>
    </source>
</reference>
<dbReference type="SUPFAM" id="SSF55874">
    <property type="entry name" value="ATPase domain of HSP90 chaperone/DNA topoisomerase II/histidine kinase"/>
    <property type="match status" value="1"/>
</dbReference>
<keyword evidence="5" id="KW-1133">Transmembrane helix</keyword>
<dbReference type="RefSeq" id="WP_379516418.1">
    <property type="nucleotide sequence ID" value="NZ_JBHSPA010000027.1"/>
</dbReference>
<name>A0ABW1CNX5_9ACTN</name>
<evidence type="ECO:0000256" key="5">
    <source>
        <dbReference type="SAM" id="Phobius"/>
    </source>
</evidence>
<dbReference type="PANTHER" id="PTHR24421">
    <property type="entry name" value="NITRATE/NITRITE SENSOR PROTEIN NARX-RELATED"/>
    <property type="match status" value="1"/>
</dbReference>
<evidence type="ECO:0000256" key="1">
    <source>
        <dbReference type="ARBA" id="ARBA00022679"/>
    </source>
</evidence>
<dbReference type="GO" id="GO:0016301">
    <property type="term" value="F:kinase activity"/>
    <property type="evidence" value="ECO:0007669"/>
    <property type="project" value="UniProtKB-KW"/>
</dbReference>
<evidence type="ECO:0000256" key="4">
    <source>
        <dbReference type="SAM" id="MobiDB-lite"/>
    </source>
</evidence>
<feature type="domain" description="Signal transduction histidine kinase subgroup 3 dimerisation and phosphoacceptor" evidence="6">
    <location>
        <begin position="162"/>
        <end position="226"/>
    </location>
</feature>
<dbReference type="EMBL" id="JBHSPA010000027">
    <property type="protein sequence ID" value="MFC5826912.1"/>
    <property type="molecule type" value="Genomic_DNA"/>
</dbReference>
<proteinExistence type="predicted"/>
<evidence type="ECO:0000259" key="6">
    <source>
        <dbReference type="Pfam" id="PF07730"/>
    </source>
</evidence>
<feature type="region of interest" description="Disordered" evidence="4">
    <location>
        <begin position="350"/>
        <end position="378"/>
    </location>
</feature>
<keyword evidence="8" id="KW-1185">Reference proteome</keyword>
<dbReference type="Gene3D" id="3.30.565.10">
    <property type="entry name" value="Histidine kinase-like ATPase, C-terminal domain"/>
    <property type="match status" value="1"/>
</dbReference>
<dbReference type="InterPro" id="IPR050482">
    <property type="entry name" value="Sensor_HK_TwoCompSys"/>
</dbReference>
<evidence type="ECO:0000313" key="8">
    <source>
        <dbReference type="Proteomes" id="UP001596058"/>
    </source>
</evidence>
<keyword evidence="2 7" id="KW-0418">Kinase</keyword>
<protein>
    <submittedName>
        <fullName evidence="7">Sensor histidine kinase</fullName>
    </submittedName>
</protein>
<dbReference type="InterPro" id="IPR036890">
    <property type="entry name" value="HATPase_C_sf"/>
</dbReference>
<organism evidence="7 8">
    <name type="scientific">Nonomuraea insulae</name>
    <dbReference type="NCBI Taxonomy" id="1616787"/>
    <lineage>
        <taxon>Bacteria</taxon>
        <taxon>Bacillati</taxon>
        <taxon>Actinomycetota</taxon>
        <taxon>Actinomycetes</taxon>
        <taxon>Streptosporangiales</taxon>
        <taxon>Streptosporangiaceae</taxon>
        <taxon>Nonomuraea</taxon>
    </lineage>
</organism>
<gene>
    <name evidence="7" type="ORF">ACFPZ3_23825</name>
</gene>
<dbReference type="PANTHER" id="PTHR24421:SF63">
    <property type="entry name" value="SENSOR HISTIDINE KINASE DESK"/>
    <property type="match status" value="1"/>
</dbReference>
<feature type="transmembrane region" description="Helical" evidence="5">
    <location>
        <begin position="120"/>
        <end position="138"/>
    </location>
</feature>
<evidence type="ECO:0000313" key="7">
    <source>
        <dbReference type="EMBL" id="MFC5826912.1"/>
    </source>
</evidence>